<sequence>MPFTHDTEVALAEAAALVNTLGDDGDSLETRAGLDAFLARYPFSGRVTGDAEELRTVRRLRERLRAFWAVADRDEAAALVNALLADCATSPYLSKHDHYDWHLHVTHPDAPLGMRIGAEAAMGFLDLVRSDDLDRLRTCAAEDCSDVLVDLSRNHSKRYCDTGNCANRAHVAAYRARKRTSA</sequence>
<dbReference type="PANTHER" id="PTHR35525:SF3">
    <property type="entry name" value="BLL6575 PROTEIN"/>
    <property type="match status" value="1"/>
</dbReference>
<dbReference type="PANTHER" id="PTHR35525">
    <property type="entry name" value="BLL6575 PROTEIN"/>
    <property type="match status" value="1"/>
</dbReference>
<reference evidence="2 3" key="1">
    <citation type="submission" date="2021-03" db="EMBL/GenBank/DDBJ databases">
        <title>Sequencing the genomes of 1000 actinobacteria strains.</title>
        <authorList>
            <person name="Klenk H.-P."/>
        </authorList>
    </citation>
    <scope>NUCLEOTIDE SEQUENCE [LARGE SCALE GENOMIC DNA]</scope>
    <source>
        <strain evidence="2 3">DSM 12936</strain>
    </source>
</reference>
<feature type="domain" description="Zinc finger CGNR" evidence="1">
    <location>
        <begin position="135"/>
        <end position="178"/>
    </location>
</feature>
<organism evidence="2 3">
    <name type="scientific">Microlunatus capsulatus</name>
    <dbReference type="NCBI Taxonomy" id="99117"/>
    <lineage>
        <taxon>Bacteria</taxon>
        <taxon>Bacillati</taxon>
        <taxon>Actinomycetota</taxon>
        <taxon>Actinomycetes</taxon>
        <taxon>Propionibacteriales</taxon>
        <taxon>Propionibacteriaceae</taxon>
        <taxon>Microlunatus</taxon>
    </lineage>
</organism>
<comment type="caution">
    <text evidence="2">The sequence shown here is derived from an EMBL/GenBank/DDBJ whole genome shotgun (WGS) entry which is preliminary data.</text>
</comment>
<evidence type="ECO:0000313" key="3">
    <source>
        <dbReference type="Proteomes" id="UP000758168"/>
    </source>
</evidence>
<evidence type="ECO:0000313" key="2">
    <source>
        <dbReference type="EMBL" id="MBP2417107.1"/>
    </source>
</evidence>
<dbReference type="InterPro" id="IPR021005">
    <property type="entry name" value="Znf_CGNR"/>
</dbReference>
<dbReference type="SUPFAM" id="SSF160904">
    <property type="entry name" value="Jann2411-like"/>
    <property type="match status" value="1"/>
</dbReference>
<dbReference type="Pfam" id="PF07336">
    <property type="entry name" value="ABATE"/>
    <property type="match status" value="1"/>
</dbReference>
<dbReference type="Proteomes" id="UP000758168">
    <property type="component" value="Unassembled WGS sequence"/>
</dbReference>
<keyword evidence="3" id="KW-1185">Reference proteome</keyword>
<dbReference type="InterPro" id="IPR010852">
    <property type="entry name" value="ABATE"/>
</dbReference>
<proteinExistence type="predicted"/>
<dbReference type="Gene3D" id="1.10.3300.10">
    <property type="entry name" value="Jann2411-like domain"/>
    <property type="match status" value="1"/>
</dbReference>
<dbReference type="InterPro" id="IPR023286">
    <property type="entry name" value="ABATE_dom_sf"/>
</dbReference>
<accession>A0ABS4Z7S7</accession>
<name>A0ABS4Z7S7_9ACTN</name>
<dbReference type="EMBL" id="JAGIOB010000001">
    <property type="protein sequence ID" value="MBP2417107.1"/>
    <property type="molecule type" value="Genomic_DNA"/>
</dbReference>
<gene>
    <name evidence="2" type="ORF">JOF54_002029</name>
</gene>
<dbReference type="Pfam" id="PF11706">
    <property type="entry name" value="zf-CGNR"/>
    <property type="match status" value="1"/>
</dbReference>
<dbReference type="RefSeq" id="WP_210055320.1">
    <property type="nucleotide sequence ID" value="NZ_BAAAMH010000019.1"/>
</dbReference>
<protein>
    <submittedName>
        <fullName evidence="2">RNA-binding Zn ribbon-like protein</fullName>
    </submittedName>
</protein>
<evidence type="ECO:0000259" key="1">
    <source>
        <dbReference type="Pfam" id="PF11706"/>
    </source>
</evidence>